<evidence type="ECO:0000313" key="4">
    <source>
        <dbReference type="Proteomes" id="UP001301958"/>
    </source>
</evidence>
<dbReference type="Proteomes" id="UP001301958">
    <property type="component" value="Unassembled WGS sequence"/>
</dbReference>
<dbReference type="EMBL" id="MU865430">
    <property type="protein sequence ID" value="KAK4223344.1"/>
    <property type="molecule type" value="Genomic_DNA"/>
</dbReference>
<evidence type="ECO:0008006" key="5">
    <source>
        <dbReference type="Google" id="ProtNLM"/>
    </source>
</evidence>
<comment type="caution">
    <text evidence="3">The sequence shown here is derived from an EMBL/GenBank/DDBJ whole genome shotgun (WGS) entry which is preliminary data.</text>
</comment>
<sequence length="248" mass="25511">MRTHTLLALTGASASLALANPKPPEITPGPNDSLIARAAAINLNARTPTGSLYTECIAAYTNLIDSHPTPDSKLEEWFMTNTDFDEPISTITSVPTTTATESDRPYNSDDVTSLCSFHFSRITGKPAVSSAYSSFLDAVSTWRVSVASSVSSQAAKCMSEFPDVAGHLLFPIASEQAQCETALLLAYQLTSDVSLTPPATLPTAGATPPSPAGGATTTSSSTGGAAGPRETGYVAAAAVAAVFGVMGM</sequence>
<reference evidence="3" key="2">
    <citation type="submission" date="2023-05" db="EMBL/GenBank/DDBJ databases">
        <authorList>
            <consortium name="Lawrence Berkeley National Laboratory"/>
            <person name="Steindorff A."/>
            <person name="Hensen N."/>
            <person name="Bonometti L."/>
            <person name="Westerberg I."/>
            <person name="Brannstrom I.O."/>
            <person name="Guillou S."/>
            <person name="Cros-Aarteil S."/>
            <person name="Calhoun S."/>
            <person name="Haridas S."/>
            <person name="Kuo A."/>
            <person name="Mondo S."/>
            <person name="Pangilinan J."/>
            <person name="Riley R."/>
            <person name="Labutti K."/>
            <person name="Andreopoulos B."/>
            <person name="Lipzen A."/>
            <person name="Chen C."/>
            <person name="Yanf M."/>
            <person name="Daum C."/>
            <person name="Ng V."/>
            <person name="Clum A."/>
            <person name="Ohm R."/>
            <person name="Martin F."/>
            <person name="Silar P."/>
            <person name="Natvig D."/>
            <person name="Lalanne C."/>
            <person name="Gautier V."/>
            <person name="Ament-Velasquez S.L."/>
            <person name="Kruys A."/>
            <person name="Hutchinson M.I."/>
            <person name="Powell A.J."/>
            <person name="Barry K."/>
            <person name="Miller A.N."/>
            <person name="Grigoriev I.V."/>
            <person name="Debuchy R."/>
            <person name="Gladieux P."/>
            <person name="Thoren M.H."/>
            <person name="Johannesson H."/>
        </authorList>
    </citation>
    <scope>NUCLEOTIDE SEQUENCE</scope>
    <source>
        <strain evidence="3">CBS 990.96</strain>
    </source>
</reference>
<keyword evidence="4" id="KW-1185">Reference proteome</keyword>
<reference evidence="3" key="1">
    <citation type="journal article" date="2023" name="Mol. Phylogenet. Evol.">
        <title>Genome-scale phylogeny and comparative genomics of the fungal order Sordariales.</title>
        <authorList>
            <person name="Hensen N."/>
            <person name="Bonometti L."/>
            <person name="Westerberg I."/>
            <person name="Brannstrom I.O."/>
            <person name="Guillou S."/>
            <person name="Cros-Aarteil S."/>
            <person name="Calhoun S."/>
            <person name="Haridas S."/>
            <person name="Kuo A."/>
            <person name="Mondo S."/>
            <person name="Pangilinan J."/>
            <person name="Riley R."/>
            <person name="LaButti K."/>
            <person name="Andreopoulos B."/>
            <person name="Lipzen A."/>
            <person name="Chen C."/>
            <person name="Yan M."/>
            <person name="Daum C."/>
            <person name="Ng V."/>
            <person name="Clum A."/>
            <person name="Steindorff A."/>
            <person name="Ohm R.A."/>
            <person name="Martin F."/>
            <person name="Silar P."/>
            <person name="Natvig D.O."/>
            <person name="Lalanne C."/>
            <person name="Gautier V."/>
            <person name="Ament-Velasquez S.L."/>
            <person name="Kruys A."/>
            <person name="Hutchinson M.I."/>
            <person name="Powell A.J."/>
            <person name="Barry K."/>
            <person name="Miller A.N."/>
            <person name="Grigoriev I.V."/>
            <person name="Debuchy R."/>
            <person name="Gladieux P."/>
            <person name="Hiltunen Thoren M."/>
            <person name="Johannesson H."/>
        </authorList>
    </citation>
    <scope>NUCLEOTIDE SEQUENCE</scope>
    <source>
        <strain evidence="3">CBS 990.96</strain>
    </source>
</reference>
<accession>A0AAN7BH73</accession>
<feature type="region of interest" description="Disordered" evidence="1">
    <location>
        <begin position="198"/>
        <end position="227"/>
    </location>
</feature>
<dbReference type="AlphaFoldDB" id="A0AAN7BH73"/>
<feature type="signal peptide" evidence="2">
    <location>
        <begin position="1"/>
        <end position="19"/>
    </location>
</feature>
<keyword evidence="2" id="KW-0732">Signal</keyword>
<feature type="compositionally biased region" description="Low complexity" evidence="1">
    <location>
        <begin position="198"/>
        <end position="223"/>
    </location>
</feature>
<proteinExistence type="predicted"/>
<evidence type="ECO:0000256" key="2">
    <source>
        <dbReference type="SAM" id="SignalP"/>
    </source>
</evidence>
<feature type="chain" id="PRO_5042827609" description="Infection structure specific protein" evidence="2">
    <location>
        <begin position="20"/>
        <end position="248"/>
    </location>
</feature>
<protein>
    <recommendedName>
        <fullName evidence="5">Infection structure specific protein</fullName>
    </recommendedName>
</protein>
<name>A0AAN7BH73_9PEZI</name>
<gene>
    <name evidence="3" type="ORF">QBC38DRAFT_487891</name>
</gene>
<organism evidence="3 4">
    <name type="scientific">Podospora fimiseda</name>
    <dbReference type="NCBI Taxonomy" id="252190"/>
    <lineage>
        <taxon>Eukaryota</taxon>
        <taxon>Fungi</taxon>
        <taxon>Dikarya</taxon>
        <taxon>Ascomycota</taxon>
        <taxon>Pezizomycotina</taxon>
        <taxon>Sordariomycetes</taxon>
        <taxon>Sordariomycetidae</taxon>
        <taxon>Sordariales</taxon>
        <taxon>Podosporaceae</taxon>
        <taxon>Podospora</taxon>
    </lineage>
</organism>
<evidence type="ECO:0000256" key="1">
    <source>
        <dbReference type="SAM" id="MobiDB-lite"/>
    </source>
</evidence>
<evidence type="ECO:0000313" key="3">
    <source>
        <dbReference type="EMBL" id="KAK4223344.1"/>
    </source>
</evidence>